<dbReference type="Proteomes" id="UP000659654">
    <property type="component" value="Unassembled WGS sequence"/>
</dbReference>
<evidence type="ECO:0000256" key="1">
    <source>
        <dbReference type="PROSITE-ProRule" id="PRU00221"/>
    </source>
</evidence>
<dbReference type="InterPro" id="IPR036322">
    <property type="entry name" value="WD40_repeat_dom_sf"/>
</dbReference>
<proteinExistence type="predicted"/>
<dbReference type="AlphaFoldDB" id="A0A7I8WP01"/>
<feature type="region of interest" description="Disordered" evidence="2">
    <location>
        <begin position="596"/>
        <end position="627"/>
    </location>
</feature>
<dbReference type="PANTHER" id="PTHR46170">
    <property type="entry name" value="GATOR COMPLEX PROTEIN WDR59"/>
    <property type="match status" value="1"/>
</dbReference>
<evidence type="ECO:0000313" key="3">
    <source>
        <dbReference type="EMBL" id="CAD5214168.1"/>
    </source>
</evidence>
<dbReference type="GO" id="GO:1904263">
    <property type="term" value="P:positive regulation of TORC1 signaling"/>
    <property type="evidence" value="ECO:0007669"/>
    <property type="project" value="TreeGrafter"/>
</dbReference>
<comment type="caution">
    <text evidence="3">The sequence shown here is derived from an EMBL/GenBank/DDBJ whole genome shotgun (WGS) entry which is preliminary data.</text>
</comment>
<feature type="compositionally biased region" description="Basic and acidic residues" evidence="2">
    <location>
        <begin position="339"/>
        <end position="352"/>
    </location>
</feature>
<dbReference type="GO" id="GO:0035859">
    <property type="term" value="C:Seh1-associated complex"/>
    <property type="evidence" value="ECO:0007669"/>
    <property type="project" value="TreeGrafter"/>
</dbReference>
<accession>A0A7I8WP01</accession>
<dbReference type="Gene3D" id="2.130.10.10">
    <property type="entry name" value="YVTN repeat-like/Quinoprotein amine dehydrogenase"/>
    <property type="match status" value="1"/>
</dbReference>
<dbReference type="SUPFAM" id="SSF50978">
    <property type="entry name" value="WD40 repeat-like"/>
    <property type="match status" value="1"/>
</dbReference>
<keyword evidence="1" id="KW-0853">WD repeat</keyword>
<dbReference type="SMART" id="SM00320">
    <property type="entry name" value="WD40"/>
    <property type="match status" value="2"/>
</dbReference>
<organism evidence="3 4">
    <name type="scientific">Bursaphelenchus xylophilus</name>
    <name type="common">Pinewood nematode worm</name>
    <name type="synonym">Aphelenchoides xylophilus</name>
    <dbReference type="NCBI Taxonomy" id="6326"/>
    <lineage>
        <taxon>Eukaryota</taxon>
        <taxon>Metazoa</taxon>
        <taxon>Ecdysozoa</taxon>
        <taxon>Nematoda</taxon>
        <taxon>Chromadorea</taxon>
        <taxon>Rhabditida</taxon>
        <taxon>Tylenchina</taxon>
        <taxon>Tylenchomorpha</taxon>
        <taxon>Aphelenchoidea</taxon>
        <taxon>Aphelenchoididae</taxon>
        <taxon>Bursaphelenchus</taxon>
    </lineage>
</organism>
<name>A0A7I8WP01_BURXY</name>
<evidence type="ECO:0000256" key="2">
    <source>
        <dbReference type="SAM" id="MobiDB-lite"/>
    </source>
</evidence>
<dbReference type="GO" id="GO:0005774">
    <property type="term" value="C:vacuolar membrane"/>
    <property type="evidence" value="ECO:0007669"/>
    <property type="project" value="TreeGrafter"/>
</dbReference>
<evidence type="ECO:0000313" key="4">
    <source>
        <dbReference type="Proteomes" id="UP000659654"/>
    </source>
</evidence>
<dbReference type="EMBL" id="CAJFCV020000002">
    <property type="protein sequence ID" value="CAG9094296.1"/>
    <property type="molecule type" value="Genomic_DNA"/>
</dbReference>
<dbReference type="InterPro" id="IPR015943">
    <property type="entry name" value="WD40/YVTN_repeat-like_dom_sf"/>
</dbReference>
<sequence>MFRRSDELVSNYQIKGTALDCSNNGEALAVAGGFMVNLVSLHGSGVAHLREKCPCGIAKMVRFHHKYTFFCVATPSSLDFFHDTQCFNRISQNGKVSDFDFNVLNDNLVVSSTTNSVSIFDLRESRRPKITMSTIFGAQQAKFSKFDEFQVISAHGCDLRFWDIRNCSAPRRQIMAHENRIVSLVMNPTKPNVMITSALEDTFKVWNRYDEIDTSQVVLLSHNRVGKVIYSPSGDEFISMSIPDTVGDPNTVKMWRAPTFENPQELRKGLKDTYADACWHKGATGPFKYLFTLGRNSRLLRNPIIGNGLNNEPNEMPVPIVQSAEDRKRDKQLLGTSEMRQKAHSTDDDSMSHRTPSWTLFTDEWSGWVRAPNQDGGDLLSELAALRKVVALGLTTSEVNFQRAAIGFNYSHRGRCKRITIEMRFHKQFLENGWIYMEVVQKDSPLDAQSARQLLLLIQEESRNQTQAGGQSTVMARVLQNLPVLVEKLGVFTDSMDIPSSKTTINSTDSSMTEDTASHTVEPADLNRMFPISYGLTAYDVLVPSPRLCGGRFNLNGILCTFGKLLVIPVEGVTPEITFPKSTEKPKLEAKKVTMKRLSEGRNLSDKSRPSRNQATPKIPSLLRPNPEGKMVYPKTLLEYYQCVTPEHVGYLYQIAERAASARRVGGIAESSDRLSFSTASPLNAYSHNLVETARSGKSGSNRVIGSSPVSSLGMLAQRNASIHSNQATFSTPRRRVSSMSAGVVNEDSNPLLEPQFSTNVLVIDGSFYEGLSKELAAKYKLIGGSASEICYANLWAVVKEFPDRPDLISLWQILYEFMCASEEKEIQAYLRNEIETDFIGAEIIPFDSSRLNFVENELYNRHRLQLCALEFMTPDPYASRIGAHPCGKDFLAWFVEFYYQRYDVQTAAMITCILNESNRRNGRLMQLERPERPKSKRGNFNERSSGRRSSPDGRERVFRRLEKIKYLAAKFCPLFVTADDPDPMDLETMRDYFIRDHKHRTIAKSHIESEPKKEPIYDYKENRSADELRSSYDPTTESNVEDNKEKKSEILRMPTVMRLEGMEEDENEIAASEAWLEEKFDKIRQEYSVFLCRWGLLNQRTELNKFALKPEEPLLIKQVMKCSKCDRICDDSPICPDCELPALWCIICDEPCEGHVAICSVCGHGGHPTHLNEWFKSFDQCAALCGCRCSL</sequence>
<feature type="compositionally biased region" description="Basic and acidic residues" evidence="2">
    <location>
        <begin position="596"/>
        <end position="609"/>
    </location>
</feature>
<dbReference type="Proteomes" id="UP000582659">
    <property type="component" value="Unassembled WGS sequence"/>
</dbReference>
<feature type="repeat" description="WD" evidence="1">
    <location>
        <begin position="174"/>
        <end position="207"/>
    </location>
</feature>
<gene>
    <name evidence="3" type="ORF">BXYJ_LOCUS3395</name>
</gene>
<dbReference type="PANTHER" id="PTHR46170:SF1">
    <property type="entry name" value="GATOR COMPLEX PROTEIN WDR59"/>
    <property type="match status" value="1"/>
</dbReference>
<feature type="compositionally biased region" description="Basic and acidic residues" evidence="2">
    <location>
        <begin position="1006"/>
        <end position="1031"/>
    </location>
</feature>
<dbReference type="GO" id="GO:0035591">
    <property type="term" value="F:signaling adaptor activity"/>
    <property type="evidence" value="ECO:0007669"/>
    <property type="project" value="TreeGrafter"/>
</dbReference>
<dbReference type="SMR" id="A0A7I8WP01"/>
<feature type="region of interest" description="Disordered" evidence="2">
    <location>
        <begin position="924"/>
        <end position="955"/>
    </location>
</feature>
<dbReference type="PROSITE" id="PS50082">
    <property type="entry name" value="WD_REPEATS_2"/>
    <property type="match status" value="1"/>
</dbReference>
<dbReference type="InterPro" id="IPR049567">
    <property type="entry name" value="WDR59-like"/>
</dbReference>
<keyword evidence="4" id="KW-1185">Reference proteome</keyword>
<dbReference type="InterPro" id="IPR001680">
    <property type="entry name" value="WD40_rpt"/>
</dbReference>
<dbReference type="GO" id="GO:0034198">
    <property type="term" value="P:cellular response to amino acid starvation"/>
    <property type="evidence" value="ECO:0007669"/>
    <property type="project" value="TreeGrafter"/>
</dbReference>
<protein>
    <submittedName>
        <fullName evidence="3">(pine wood nematode) hypothetical protein</fullName>
    </submittedName>
</protein>
<dbReference type="OrthoDB" id="311712at2759"/>
<feature type="region of interest" description="Disordered" evidence="2">
    <location>
        <begin position="1005"/>
        <end position="1046"/>
    </location>
</feature>
<reference evidence="3" key="1">
    <citation type="submission" date="2020-09" db="EMBL/GenBank/DDBJ databases">
        <authorList>
            <person name="Kikuchi T."/>
        </authorList>
    </citation>
    <scope>NUCLEOTIDE SEQUENCE</scope>
    <source>
        <strain evidence="3">Ka4C1</strain>
    </source>
</reference>
<dbReference type="EMBL" id="CAJFDI010000002">
    <property type="protein sequence ID" value="CAD5214168.1"/>
    <property type="molecule type" value="Genomic_DNA"/>
</dbReference>
<feature type="region of interest" description="Disordered" evidence="2">
    <location>
        <begin position="333"/>
        <end position="353"/>
    </location>
</feature>